<dbReference type="PANTHER" id="PTHR31668:SF19">
    <property type="entry name" value="ZN(2)-C6 FUNGAL-TYPE DOMAIN-CONTAINING PROTEIN-RELATED"/>
    <property type="match status" value="1"/>
</dbReference>
<dbReference type="CDD" id="cd12148">
    <property type="entry name" value="fungal_TF_MHR"/>
    <property type="match status" value="1"/>
</dbReference>
<accession>A0A370TES6</accession>
<dbReference type="Gene3D" id="4.10.240.10">
    <property type="entry name" value="Zn(2)-C6 fungal-type DNA-binding domain"/>
    <property type="match status" value="1"/>
</dbReference>
<dbReference type="OrthoDB" id="271595at2759"/>
<dbReference type="InterPro" id="IPR001138">
    <property type="entry name" value="Zn2Cys6_DnaBD"/>
</dbReference>
<dbReference type="GO" id="GO:0003677">
    <property type="term" value="F:DNA binding"/>
    <property type="evidence" value="ECO:0007669"/>
    <property type="project" value="InterPro"/>
</dbReference>
<dbReference type="SUPFAM" id="SSF57701">
    <property type="entry name" value="Zn2/Cys6 DNA-binding domain"/>
    <property type="match status" value="1"/>
</dbReference>
<reference evidence="5 6" key="1">
    <citation type="journal article" date="2018" name="IMA Fungus">
        <title>IMA Genome-F 9: Draft genome sequence of Annulohypoxylon stygium, Aspergillus mulundensis, Berkeleyomyces basicola (syn. Thielaviopsis basicola), Ceratocystis smalleyi, two Cercospora beticola strains, Coleophoma cylindrospora, Fusarium fracticaudum, Phialophora cf. hyalina, and Morchella septimelata.</title>
        <authorList>
            <person name="Wingfield B.D."/>
            <person name="Bills G.F."/>
            <person name="Dong Y."/>
            <person name="Huang W."/>
            <person name="Nel W.J."/>
            <person name="Swalarsk-Parry B.S."/>
            <person name="Vaghefi N."/>
            <person name="Wilken P.M."/>
            <person name="An Z."/>
            <person name="de Beer Z.W."/>
            <person name="De Vos L."/>
            <person name="Chen L."/>
            <person name="Duong T.A."/>
            <person name="Gao Y."/>
            <person name="Hammerbacher A."/>
            <person name="Kikkert J.R."/>
            <person name="Li Y."/>
            <person name="Li H."/>
            <person name="Li K."/>
            <person name="Li Q."/>
            <person name="Liu X."/>
            <person name="Ma X."/>
            <person name="Naidoo K."/>
            <person name="Pethybridge S.J."/>
            <person name="Sun J."/>
            <person name="Steenkamp E.T."/>
            <person name="van der Nest M.A."/>
            <person name="van Wyk S."/>
            <person name="Wingfield M.J."/>
            <person name="Xiong C."/>
            <person name="Yue Q."/>
            <person name="Zhang X."/>
        </authorList>
    </citation>
    <scope>NUCLEOTIDE SEQUENCE [LARGE SCALE GENOMIC DNA]</scope>
    <source>
        <strain evidence="5 6">BP 5553</strain>
    </source>
</reference>
<dbReference type="RefSeq" id="XP_031866691.1">
    <property type="nucleotide sequence ID" value="XM_032017260.1"/>
</dbReference>
<proteinExistence type="predicted"/>
<dbReference type="GO" id="GO:0006351">
    <property type="term" value="P:DNA-templated transcription"/>
    <property type="evidence" value="ECO:0007669"/>
    <property type="project" value="InterPro"/>
</dbReference>
<dbReference type="PROSITE" id="PS50048">
    <property type="entry name" value="ZN2_CY6_FUNGAL_2"/>
    <property type="match status" value="1"/>
</dbReference>
<dbReference type="Pfam" id="PF00172">
    <property type="entry name" value="Zn_clus"/>
    <property type="match status" value="1"/>
</dbReference>
<dbReference type="AlphaFoldDB" id="A0A370TES6"/>
<keyword evidence="6" id="KW-1185">Reference proteome</keyword>
<dbReference type="EMBL" id="NPIC01000009">
    <property type="protein sequence ID" value="RDL33198.1"/>
    <property type="molecule type" value="Genomic_DNA"/>
</dbReference>
<dbReference type="InterPro" id="IPR036864">
    <property type="entry name" value="Zn2-C6_fun-type_DNA-bd_sf"/>
</dbReference>
<gene>
    <name evidence="5" type="ORF">BP5553_08637</name>
</gene>
<evidence type="ECO:0000256" key="1">
    <source>
        <dbReference type="ARBA" id="ARBA00022723"/>
    </source>
</evidence>
<dbReference type="SMART" id="SM00906">
    <property type="entry name" value="Fungal_trans"/>
    <property type="match status" value="1"/>
</dbReference>
<dbReference type="CDD" id="cd00067">
    <property type="entry name" value="GAL4"/>
    <property type="match status" value="1"/>
</dbReference>
<keyword evidence="1" id="KW-0479">Metal-binding</keyword>
<sequence>MPPVPRQQRQFRQACDNCRVRKTRCDRTTPCSMCAGQSITCRYNDVLDRKGRKHGRGRLISQLREAMREQSTHDHDHDSTHHDQSQSFTGIIMPNSPTGRPEPQESVPGFDAADSQFCADLPPPNILPSVAADTPNEISQHGGRLLPTTLLAHIHVFLKHLFPIMPIVNAEELLRDGNRPESLSAPRYVSIAALCAATHIQLKLDGVESVAEVENPTATDTIARFTDEFILSCALKAREQYDIIEDSGIDSLLSSFFLFAAYGNLDKQKHAWFYLSQCLSQSNALGLHNESTYSGLDPVDAEMRRRIFWILFVTERTYALQHAKPAILRSSIQKPQIFSSECPAIIYGLVNHICLFETLPNDLYNFVFSNSSYHPEQPTLAASISGALCDVKLSKSVVESQHLDTLVTREWLKISMWKLSLGWRPNSFPTSGPLLPFILPFSAGKLTMEALASVNESSRDACGIAMEQKLFDIGVCVADTALAASGSSMPVVCDNFSVGPIDLLSALLKSLANIRGAQSHLFNVLLKRSDPVLRFLSPRLLVEWPKNFESSISPGTMYSDQLGPQGTNDNYVDDINYSSELTCI</sequence>
<dbReference type="SMART" id="SM00066">
    <property type="entry name" value="GAL4"/>
    <property type="match status" value="1"/>
</dbReference>
<evidence type="ECO:0000313" key="6">
    <source>
        <dbReference type="Proteomes" id="UP000254866"/>
    </source>
</evidence>
<evidence type="ECO:0000256" key="3">
    <source>
        <dbReference type="SAM" id="MobiDB-lite"/>
    </source>
</evidence>
<dbReference type="InterPro" id="IPR007219">
    <property type="entry name" value="XnlR_reg_dom"/>
</dbReference>
<dbReference type="Proteomes" id="UP000254866">
    <property type="component" value="Unassembled WGS sequence"/>
</dbReference>
<dbReference type="PANTHER" id="PTHR31668">
    <property type="entry name" value="GLUCOSE TRANSPORT TRANSCRIPTION REGULATOR RGT1-RELATED-RELATED"/>
    <property type="match status" value="1"/>
</dbReference>
<dbReference type="GO" id="GO:0000981">
    <property type="term" value="F:DNA-binding transcription factor activity, RNA polymerase II-specific"/>
    <property type="evidence" value="ECO:0007669"/>
    <property type="project" value="InterPro"/>
</dbReference>
<keyword evidence="2" id="KW-0539">Nucleus</keyword>
<evidence type="ECO:0000256" key="2">
    <source>
        <dbReference type="ARBA" id="ARBA00023242"/>
    </source>
</evidence>
<dbReference type="GO" id="GO:0008270">
    <property type="term" value="F:zinc ion binding"/>
    <property type="evidence" value="ECO:0007669"/>
    <property type="project" value="InterPro"/>
</dbReference>
<organism evidence="5 6">
    <name type="scientific">Venustampulla echinocandica</name>
    <dbReference type="NCBI Taxonomy" id="2656787"/>
    <lineage>
        <taxon>Eukaryota</taxon>
        <taxon>Fungi</taxon>
        <taxon>Dikarya</taxon>
        <taxon>Ascomycota</taxon>
        <taxon>Pezizomycotina</taxon>
        <taxon>Leotiomycetes</taxon>
        <taxon>Helotiales</taxon>
        <taxon>Pleuroascaceae</taxon>
        <taxon>Venustampulla</taxon>
    </lineage>
</organism>
<feature type="region of interest" description="Disordered" evidence="3">
    <location>
        <begin position="66"/>
        <end position="108"/>
    </location>
</feature>
<protein>
    <recommendedName>
        <fullName evidence="4">Zn(2)-C6 fungal-type domain-containing protein</fullName>
    </recommendedName>
</protein>
<dbReference type="Pfam" id="PF04082">
    <property type="entry name" value="Fungal_trans"/>
    <property type="match status" value="1"/>
</dbReference>
<dbReference type="GeneID" id="43601486"/>
<dbReference type="PROSITE" id="PS00463">
    <property type="entry name" value="ZN2_CY6_FUNGAL_1"/>
    <property type="match status" value="1"/>
</dbReference>
<dbReference type="InterPro" id="IPR050797">
    <property type="entry name" value="Carb_Metab_Trans_Reg"/>
</dbReference>
<evidence type="ECO:0000259" key="4">
    <source>
        <dbReference type="PROSITE" id="PS50048"/>
    </source>
</evidence>
<name>A0A370TES6_9HELO</name>
<dbReference type="STRING" id="2656787.A0A370TES6"/>
<feature type="compositionally biased region" description="Basic and acidic residues" evidence="3">
    <location>
        <begin position="66"/>
        <end position="84"/>
    </location>
</feature>
<evidence type="ECO:0000313" key="5">
    <source>
        <dbReference type="EMBL" id="RDL33198.1"/>
    </source>
</evidence>
<comment type="caution">
    <text evidence="5">The sequence shown here is derived from an EMBL/GenBank/DDBJ whole genome shotgun (WGS) entry which is preliminary data.</text>
</comment>
<feature type="domain" description="Zn(2)-C6 fungal-type" evidence="4">
    <location>
        <begin position="14"/>
        <end position="43"/>
    </location>
</feature>